<feature type="binding site" evidence="5">
    <location>
        <position position="192"/>
    </location>
    <ligand>
        <name>ATP</name>
        <dbReference type="ChEBI" id="CHEBI:30616"/>
    </ligand>
</feature>
<dbReference type="InterPro" id="IPR016185">
    <property type="entry name" value="PreATP-grasp_dom_sf"/>
</dbReference>
<evidence type="ECO:0000259" key="7">
    <source>
        <dbReference type="PROSITE" id="PS50975"/>
    </source>
</evidence>
<dbReference type="GO" id="GO:0005524">
    <property type="term" value="F:ATP binding"/>
    <property type="evidence" value="ECO:0007669"/>
    <property type="project" value="UniProtKB-UniRule"/>
</dbReference>
<feature type="binding site" evidence="5">
    <location>
        <position position="148"/>
    </location>
    <ligand>
        <name>ATP</name>
        <dbReference type="ChEBI" id="CHEBI:30616"/>
    </ligand>
</feature>
<evidence type="ECO:0000256" key="4">
    <source>
        <dbReference type="ARBA" id="ARBA00022840"/>
    </source>
</evidence>
<evidence type="ECO:0000256" key="5">
    <source>
        <dbReference type="HAMAP-Rule" id="MF_01928"/>
    </source>
</evidence>
<dbReference type="InterPro" id="IPR054350">
    <property type="entry name" value="PurT/PurK_preATP-grasp"/>
</dbReference>
<dbReference type="InterPro" id="IPR040686">
    <property type="entry name" value="PurK_C"/>
</dbReference>
<evidence type="ECO:0000256" key="2">
    <source>
        <dbReference type="ARBA" id="ARBA00022741"/>
    </source>
</evidence>
<dbReference type="GO" id="GO:0006189">
    <property type="term" value="P:'de novo' IMP biosynthetic process"/>
    <property type="evidence" value="ECO:0007669"/>
    <property type="project" value="UniProtKB-UniRule"/>
</dbReference>
<sequence length="380" mass="40588">MTKPFQPGATIGMLGGGQLGRMSILAGRAMGYRFRVFEPSAGGAAAMVADTEVNADYDDAQALADFARSCDVVTLEFENVAHEAVDVITGENVPVRPSGDVLHICQNRRREKEFLRANDIPCANFRVVANANELAQATQELGVPCVLKTAAFGYDGKGQVKIEDLAADFDAIWAGLGCPLGVVEAWVPFSAECSVIVARGPDGAMTTFPVAENIHRHHILHQSIVPARLPAETLAEAANLARGVAEAIGVIGLLAVELFVKPDGSVLVNELAPRPHNSGHYSMDACQTSQFEQHIRAVCGLPLGDTRLLRPAVMVNLLGDVWQGGEAPDWAILLADPDVKLHLYDKGAPRPGRKMGHFTVLKNTVEEALATAESLFSALK</sequence>
<comment type="function">
    <text evidence="6">Catalyzes the ATP-dependent conversion of 5-aminoimidazole ribonucleotide (AIR) and HCO(3)- to N5-carboxyaminoimidazole ribonucleotide (N5-CAIR).</text>
</comment>
<dbReference type="InterPro" id="IPR011054">
    <property type="entry name" value="Rudment_hybrid_motif"/>
</dbReference>
<keyword evidence="3 5" id="KW-0658">Purine biosynthesis</keyword>
<dbReference type="RefSeq" id="WP_189511874.1">
    <property type="nucleotide sequence ID" value="NZ_BMXG01000003.1"/>
</dbReference>
<protein>
    <recommendedName>
        <fullName evidence="5 6">N5-carboxyaminoimidazole ribonucleotide synthase</fullName>
        <shortName evidence="5 6">N5-CAIR synthase</shortName>
        <ecNumber evidence="5 6">6.3.4.18</ecNumber>
    </recommendedName>
    <alternativeName>
        <fullName evidence="5 6">5-(carboxyamino)imidazole ribonucleotide synthetase</fullName>
    </alternativeName>
</protein>
<dbReference type="FunFam" id="3.30.470.20:FF:000029">
    <property type="entry name" value="N5-carboxyaminoimidazole ribonucleotide synthase"/>
    <property type="match status" value="1"/>
</dbReference>
<keyword evidence="2 5" id="KW-0547">Nucleotide-binding</keyword>
<evidence type="ECO:0000256" key="3">
    <source>
        <dbReference type="ARBA" id="ARBA00022755"/>
    </source>
</evidence>
<reference evidence="8" key="1">
    <citation type="journal article" date="2014" name="Int. J. Syst. Evol. Microbiol.">
        <title>Complete genome sequence of Corynebacterium casei LMG S-19264T (=DSM 44701T), isolated from a smear-ripened cheese.</title>
        <authorList>
            <consortium name="US DOE Joint Genome Institute (JGI-PGF)"/>
            <person name="Walter F."/>
            <person name="Albersmeier A."/>
            <person name="Kalinowski J."/>
            <person name="Ruckert C."/>
        </authorList>
    </citation>
    <scope>NUCLEOTIDE SEQUENCE</scope>
    <source>
        <strain evidence="8">KCTC 12870</strain>
    </source>
</reference>
<dbReference type="GO" id="GO:0005829">
    <property type="term" value="C:cytosol"/>
    <property type="evidence" value="ECO:0007669"/>
    <property type="project" value="TreeGrafter"/>
</dbReference>
<dbReference type="Gene3D" id="3.30.1490.20">
    <property type="entry name" value="ATP-grasp fold, A domain"/>
    <property type="match status" value="1"/>
</dbReference>
<evidence type="ECO:0000256" key="6">
    <source>
        <dbReference type="RuleBase" id="RU361200"/>
    </source>
</evidence>
<feature type="binding site" evidence="5">
    <location>
        <position position="108"/>
    </location>
    <ligand>
        <name>ATP</name>
        <dbReference type="ChEBI" id="CHEBI:30616"/>
    </ligand>
</feature>
<feature type="binding site" evidence="5">
    <location>
        <position position="215"/>
    </location>
    <ligand>
        <name>ATP</name>
        <dbReference type="ChEBI" id="CHEBI:30616"/>
    </ligand>
</feature>
<dbReference type="EMBL" id="BMXG01000003">
    <property type="protein sequence ID" value="GHB93907.1"/>
    <property type="molecule type" value="Genomic_DNA"/>
</dbReference>
<dbReference type="GO" id="GO:0004638">
    <property type="term" value="F:phosphoribosylaminoimidazole carboxylase activity"/>
    <property type="evidence" value="ECO:0007669"/>
    <property type="project" value="InterPro"/>
</dbReference>
<dbReference type="EC" id="6.3.4.18" evidence="5 6"/>
<dbReference type="InterPro" id="IPR013815">
    <property type="entry name" value="ATP_grasp_subdomain_1"/>
</dbReference>
<feature type="binding site" evidence="5">
    <location>
        <begin position="153"/>
        <end position="159"/>
    </location>
    <ligand>
        <name>ATP</name>
        <dbReference type="ChEBI" id="CHEBI:30616"/>
    </ligand>
</feature>
<dbReference type="InterPro" id="IPR003135">
    <property type="entry name" value="ATP-grasp_carboxylate-amine"/>
</dbReference>
<dbReference type="SUPFAM" id="SSF51246">
    <property type="entry name" value="Rudiment single hybrid motif"/>
    <property type="match status" value="1"/>
</dbReference>
<gene>
    <name evidence="5 6 8" type="primary">purK</name>
    <name evidence="8" type="ORF">GCM10007047_06860</name>
</gene>
<comment type="catalytic activity">
    <reaction evidence="5 6">
        <text>5-amino-1-(5-phospho-beta-D-ribosyl)imidazole + hydrogencarbonate + ATP = 5-carboxyamino-1-(5-phospho-D-ribosyl)imidazole + ADP + phosphate + 2 H(+)</text>
        <dbReference type="Rhea" id="RHEA:19317"/>
        <dbReference type="ChEBI" id="CHEBI:15378"/>
        <dbReference type="ChEBI" id="CHEBI:17544"/>
        <dbReference type="ChEBI" id="CHEBI:30616"/>
        <dbReference type="ChEBI" id="CHEBI:43474"/>
        <dbReference type="ChEBI" id="CHEBI:58730"/>
        <dbReference type="ChEBI" id="CHEBI:137981"/>
        <dbReference type="ChEBI" id="CHEBI:456216"/>
        <dbReference type="EC" id="6.3.4.18"/>
    </reaction>
</comment>
<dbReference type="UniPathway" id="UPA00074">
    <property type="reaction ID" value="UER00942"/>
</dbReference>
<dbReference type="HAMAP" id="MF_01928">
    <property type="entry name" value="PurK"/>
    <property type="match status" value="1"/>
</dbReference>
<evidence type="ECO:0000256" key="1">
    <source>
        <dbReference type="ARBA" id="ARBA00022598"/>
    </source>
</evidence>
<dbReference type="NCBIfam" id="NF004675">
    <property type="entry name" value="PRK06019.1-1"/>
    <property type="match status" value="1"/>
</dbReference>
<proteinExistence type="inferred from homology"/>
<comment type="pathway">
    <text evidence="5 6">Purine metabolism; IMP biosynthesis via de novo pathway; 5-amino-1-(5-phospho-D-ribosyl)imidazole-4-carboxylate from 5-amino-1-(5-phospho-D-ribosyl)imidazole (N5-CAIR route): step 1/2.</text>
</comment>
<dbReference type="GO" id="GO:0034028">
    <property type="term" value="F:5-(carboxyamino)imidazole ribonucleotide synthase activity"/>
    <property type="evidence" value="ECO:0007669"/>
    <property type="project" value="UniProtKB-UniRule"/>
</dbReference>
<dbReference type="NCBIfam" id="NF004676">
    <property type="entry name" value="PRK06019.1-2"/>
    <property type="match status" value="1"/>
</dbReference>
<dbReference type="SUPFAM" id="SSF52440">
    <property type="entry name" value="PreATP-grasp domain"/>
    <property type="match status" value="1"/>
</dbReference>
<accession>A0A8J3GDS7</accession>
<comment type="caution">
    <text evidence="8">The sequence shown here is derived from an EMBL/GenBank/DDBJ whole genome shotgun (WGS) entry which is preliminary data.</text>
</comment>
<dbReference type="Pfam" id="PF17769">
    <property type="entry name" value="PurK_C"/>
    <property type="match status" value="1"/>
</dbReference>
<dbReference type="GO" id="GO:0046872">
    <property type="term" value="F:metal ion binding"/>
    <property type="evidence" value="ECO:0007669"/>
    <property type="project" value="InterPro"/>
</dbReference>
<evidence type="ECO:0000313" key="9">
    <source>
        <dbReference type="Proteomes" id="UP000642829"/>
    </source>
</evidence>
<dbReference type="NCBIfam" id="TIGR01161">
    <property type="entry name" value="purK"/>
    <property type="match status" value="1"/>
</dbReference>
<keyword evidence="1 5" id="KW-0436">Ligase</keyword>
<comment type="subunit">
    <text evidence="5 6">Homodimer.</text>
</comment>
<dbReference type="AlphaFoldDB" id="A0A8J3GDS7"/>
<reference evidence="8" key="2">
    <citation type="submission" date="2020-09" db="EMBL/GenBank/DDBJ databases">
        <authorList>
            <person name="Sun Q."/>
            <person name="Kim S."/>
        </authorList>
    </citation>
    <scope>NUCLEOTIDE SEQUENCE</scope>
    <source>
        <strain evidence="8">KCTC 12870</strain>
    </source>
</reference>
<dbReference type="Gene3D" id="3.40.50.20">
    <property type="match status" value="1"/>
</dbReference>
<organism evidence="8 9">
    <name type="scientific">Cerasicoccus arenae</name>
    <dbReference type="NCBI Taxonomy" id="424488"/>
    <lineage>
        <taxon>Bacteria</taxon>
        <taxon>Pseudomonadati</taxon>
        <taxon>Verrucomicrobiota</taxon>
        <taxon>Opitutia</taxon>
        <taxon>Puniceicoccales</taxon>
        <taxon>Cerasicoccaceae</taxon>
        <taxon>Cerasicoccus</taxon>
    </lineage>
</organism>
<dbReference type="Proteomes" id="UP000642829">
    <property type="component" value="Unassembled WGS sequence"/>
</dbReference>
<dbReference type="Gene3D" id="3.30.470.20">
    <property type="entry name" value="ATP-grasp fold, B domain"/>
    <property type="match status" value="1"/>
</dbReference>
<dbReference type="Pfam" id="PF22660">
    <property type="entry name" value="RS_preATP-grasp-like"/>
    <property type="match status" value="1"/>
</dbReference>
<feature type="binding site" evidence="5">
    <location>
        <begin position="184"/>
        <end position="187"/>
    </location>
    <ligand>
        <name>ATP</name>
        <dbReference type="ChEBI" id="CHEBI:30616"/>
    </ligand>
</feature>
<dbReference type="PROSITE" id="PS50975">
    <property type="entry name" value="ATP_GRASP"/>
    <property type="match status" value="1"/>
</dbReference>
<feature type="binding site" evidence="5">
    <location>
        <begin position="269"/>
        <end position="270"/>
    </location>
    <ligand>
        <name>ATP</name>
        <dbReference type="ChEBI" id="CHEBI:30616"/>
    </ligand>
</feature>
<comment type="similarity">
    <text evidence="5 6">Belongs to the PurK/PurT family.</text>
</comment>
<dbReference type="InterPro" id="IPR011761">
    <property type="entry name" value="ATP-grasp"/>
</dbReference>
<dbReference type="SUPFAM" id="SSF56059">
    <property type="entry name" value="Glutathione synthetase ATP-binding domain-like"/>
    <property type="match status" value="1"/>
</dbReference>
<dbReference type="PANTHER" id="PTHR11609:SF5">
    <property type="entry name" value="PHOSPHORIBOSYLAMINOIMIDAZOLE CARBOXYLASE"/>
    <property type="match status" value="1"/>
</dbReference>
<dbReference type="Pfam" id="PF02222">
    <property type="entry name" value="ATP-grasp"/>
    <property type="match status" value="1"/>
</dbReference>
<dbReference type="NCBIfam" id="NF004679">
    <property type="entry name" value="PRK06019.1-5"/>
    <property type="match status" value="1"/>
</dbReference>
<evidence type="ECO:0000313" key="8">
    <source>
        <dbReference type="EMBL" id="GHB93907.1"/>
    </source>
</evidence>
<name>A0A8J3GDS7_9BACT</name>
<keyword evidence="4 5" id="KW-0067">ATP-binding</keyword>
<feature type="domain" description="ATP-grasp" evidence="7">
    <location>
        <begin position="112"/>
        <end position="299"/>
    </location>
</feature>
<keyword evidence="9" id="KW-1185">Reference proteome</keyword>
<comment type="function">
    <text evidence="5">Catalyzes the ATP-dependent conversion of 5-aminoimidazole ribonucleotide (AIR) and HCO(3)(-) to N5-carboxyaminoimidazole ribonucleotide (N5-CAIR).</text>
</comment>
<dbReference type="NCBIfam" id="NF004677">
    <property type="entry name" value="PRK06019.1-3"/>
    <property type="match status" value="1"/>
</dbReference>
<dbReference type="InterPro" id="IPR005875">
    <property type="entry name" value="PurK"/>
</dbReference>
<dbReference type="PANTHER" id="PTHR11609">
    <property type="entry name" value="PURINE BIOSYNTHESIS PROTEIN 6/7, PUR6/7"/>
    <property type="match status" value="1"/>
</dbReference>